<organism evidence="1">
    <name type="scientific">candidate division WOR-3 bacterium</name>
    <dbReference type="NCBI Taxonomy" id="2052148"/>
    <lineage>
        <taxon>Bacteria</taxon>
        <taxon>Bacteria division WOR-3</taxon>
    </lineage>
</organism>
<dbReference type="InterPro" id="IPR041881">
    <property type="entry name" value="PqqD_sf"/>
</dbReference>
<name>A0A7V3NUQ4_UNCW3</name>
<dbReference type="EMBL" id="DTGD01000222">
    <property type="protein sequence ID" value="HGB36417.1"/>
    <property type="molecule type" value="Genomic_DNA"/>
</dbReference>
<gene>
    <name evidence="1" type="ORF">ENV38_05900</name>
</gene>
<evidence type="ECO:0000313" key="1">
    <source>
        <dbReference type="EMBL" id="HGB36417.1"/>
    </source>
</evidence>
<dbReference type="Pfam" id="PF05402">
    <property type="entry name" value="PqqD"/>
    <property type="match status" value="1"/>
</dbReference>
<proteinExistence type="predicted"/>
<comment type="caution">
    <text evidence="1">The sequence shown here is derived from an EMBL/GenBank/DDBJ whole genome shotgun (WGS) entry which is preliminary data.</text>
</comment>
<accession>A0A7V3NUQ4</accession>
<sequence length="108" mass="12652">MRNEVYSLNDRYFLWKGEYGGNIKYWLFDTKKGKIFKLNETSFTMLSLFDGTRTIEEILCVLMDMYDVHREQLENDLYNLVKSWLKLGVLVCSNKGGKYDGAKGKESV</sequence>
<reference evidence="1" key="1">
    <citation type="journal article" date="2020" name="mSystems">
        <title>Genome- and Community-Level Interaction Insights into Carbon Utilization and Element Cycling Functions of Hydrothermarchaeota in Hydrothermal Sediment.</title>
        <authorList>
            <person name="Zhou Z."/>
            <person name="Liu Y."/>
            <person name="Xu W."/>
            <person name="Pan J."/>
            <person name="Luo Z.H."/>
            <person name="Li M."/>
        </authorList>
    </citation>
    <scope>NUCLEOTIDE SEQUENCE [LARGE SCALE GENOMIC DNA]</scope>
    <source>
        <strain evidence="1">SpSt-754</strain>
    </source>
</reference>
<dbReference type="AlphaFoldDB" id="A0A7V3NUQ4"/>
<protein>
    <submittedName>
        <fullName evidence="1">PqqD family protein</fullName>
    </submittedName>
</protein>
<dbReference type="Gene3D" id="1.10.10.1150">
    <property type="entry name" value="Coenzyme PQQ synthesis protein D (PqqD)"/>
    <property type="match status" value="1"/>
</dbReference>
<dbReference type="InterPro" id="IPR008792">
    <property type="entry name" value="PQQD"/>
</dbReference>